<comment type="caution">
    <text evidence="2">The sequence shown here is derived from an EMBL/GenBank/DDBJ whole genome shotgun (WGS) entry which is preliminary data.</text>
</comment>
<organism evidence="2 3">
    <name type="scientific">Spinactinospora alkalitolerans</name>
    <dbReference type="NCBI Taxonomy" id="687207"/>
    <lineage>
        <taxon>Bacteria</taxon>
        <taxon>Bacillati</taxon>
        <taxon>Actinomycetota</taxon>
        <taxon>Actinomycetes</taxon>
        <taxon>Streptosporangiales</taxon>
        <taxon>Nocardiopsidaceae</taxon>
        <taxon>Spinactinospora</taxon>
    </lineage>
</organism>
<accession>A0A852TL17</accession>
<gene>
    <name evidence="2" type="ORF">HDA32_000026</name>
</gene>
<reference evidence="2 3" key="1">
    <citation type="submission" date="2020-07" db="EMBL/GenBank/DDBJ databases">
        <title>Sequencing the genomes of 1000 actinobacteria strains.</title>
        <authorList>
            <person name="Klenk H.-P."/>
        </authorList>
    </citation>
    <scope>NUCLEOTIDE SEQUENCE [LARGE SCALE GENOMIC DNA]</scope>
    <source>
        <strain evidence="2 3">CXB654</strain>
    </source>
</reference>
<name>A0A852TL17_9ACTN</name>
<protein>
    <submittedName>
        <fullName evidence="2">Uncharacterized protein</fullName>
    </submittedName>
</protein>
<proteinExistence type="predicted"/>
<dbReference type="Proteomes" id="UP000589036">
    <property type="component" value="Unassembled WGS sequence"/>
</dbReference>
<evidence type="ECO:0000256" key="1">
    <source>
        <dbReference type="SAM" id="Phobius"/>
    </source>
</evidence>
<dbReference type="AlphaFoldDB" id="A0A852TL17"/>
<keyword evidence="1" id="KW-1133">Transmembrane helix</keyword>
<keyword evidence="3" id="KW-1185">Reference proteome</keyword>
<sequence length="30" mass="3244">MSLSTQLLVPLSVLIAILGLIAIVLLVRKR</sequence>
<evidence type="ECO:0000313" key="3">
    <source>
        <dbReference type="Proteomes" id="UP000589036"/>
    </source>
</evidence>
<keyword evidence="1" id="KW-0812">Transmembrane</keyword>
<feature type="transmembrane region" description="Helical" evidence="1">
    <location>
        <begin position="6"/>
        <end position="27"/>
    </location>
</feature>
<keyword evidence="1" id="KW-0472">Membrane</keyword>
<evidence type="ECO:0000313" key="2">
    <source>
        <dbReference type="EMBL" id="NYE44906.1"/>
    </source>
</evidence>
<dbReference type="EMBL" id="JACCCC010000001">
    <property type="protein sequence ID" value="NYE44906.1"/>
    <property type="molecule type" value="Genomic_DNA"/>
</dbReference>